<dbReference type="RefSeq" id="XP_029941596.1">
    <property type="nucleotide sequence ID" value="XM_030085736.1"/>
</dbReference>
<evidence type="ECO:0000256" key="8">
    <source>
        <dbReference type="ARBA" id="ARBA00023180"/>
    </source>
</evidence>
<reference evidence="14" key="1">
    <citation type="submission" date="2025-08" db="UniProtKB">
        <authorList>
            <consortium name="Ensembl"/>
        </authorList>
    </citation>
    <scope>IDENTIFICATION</scope>
</reference>
<evidence type="ECO:0000256" key="1">
    <source>
        <dbReference type="ARBA" id="ARBA00002588"/>
    </source>
</evidence>
<name>A0A672GDF9_SALFA</name>
<dbReference type="PROSITE" id="PS51362">
    <property type="entry name" value="TGF_BETA_2"/>
    <property type="match status" value="1"/>
</dbReference>
<feature type="region of interest" description="Disordered" evidence="11">
    <location>
        <begin position="61"/>
        <end position="83"/>
    </location>
</feature>
<dbReference type="GO" id="GO:0005615">
    <property type="term" value="C:extracellular space"/>
    <property type="evidence" value="ECO:0007669"/>
    <property type="project" value="TreeGrafter"/>
</dbReference>
<dbReference type="Pfam" id="PF00019">
    <property type="entry name" value="TGF_beta"/>
    <property type="match status" value="1"/>
</dbReference>
<dbReference type="GeneID" id="115383603"/>
<dbReference type="SUPFAM" id="SSF57501">
    <property type="entry name" value="Cystine-knot cytokines"/>
    <property type="match status" value="1"/>
</dbReference>
<evidence type="ECO:0000313" key="14">
    <source>
        <dbReference type="Ensembl" id="ENSSFAP00005016312.1"/>
    </source>
</evidence>
<dbReference type="OrthoDB" id="9929039at2759"/>
<reference evidence="14" key="2">
    <citation type="submission" date="2025-09" db="UniProtKB">
        <authorList>
            <consortium name="Ensembl"/>
        </authorList>
    </citation>
    <scope>IDENTIFICATION</scope>
</reference>
<dbReference type="Gene3D" id="2.10.90.10">
    <property type="entry name" value="Cystine-knot cytokines"/>
    <property type="match status" value="1"/>
</dbReference>
<proteinExistence type="inferred from homology"/>
<evidence type="ECO:0000256" key="5">
    <source>
        <dbReference type="ARBA" id="ARBA00022525"/>
    </source>
</evidence>
<keyword evidence="9" id="KW-0372">Hormone</keyword>
<keyword evidence="8" id="KW-0325">Glycoprotein</keyword>
<comment type="similarity">
    <text evidence="3 10">Belongs to the TGF-beta family.</text>
</comment>
<dbReference type="InterPro" id="IPR001839">
    <property type="entry name" value="TGF-b_C"/>
</dbReference>
<dbReference type="InParanoid" id="A0A672GDF9"/>
<evidence type="ECO:0000256" key="3">
    <source>
        <dbReference type="ARBA" id="ARBA00006656"/>
    </source>
</evidence>
<accession>A0A672GDF9</accession>
<dbReference type="Ensembl" id="ENSSFAT00005016959.1">
    <property type="protein sequence ID" value="ENSSFAP00005016312.1"/>
    <property type="gene ID" value="ENSSFAG00005008667.1"/>
</dbReference>
<dbReference type="PRINTS" id="PR00669">
    <property type="entry name" value="INHIBINA"/>
</dbReference>
<evidence type="ECO:0000256" key="10">
    <source>
        <dbReference type="RuleBase" id="RU000354"/>
    </source>
</evidence>
<dbReference type="AlphaFoldDB" id="A0A672GDF9"/>
<dbReference type="GO" id="GO:0008083">
    <property type="term" value="F:growth factor activity"/>
    <property type="evidence" value="ECO:0007669"/>
    <property type="project" value="UniProtKB-KW"/>
</dbReference>
<keyword evidence="6" id="KW-0165">Cleavage on pair of basic residues</keyword>
<protein>
    <recommendedName>
        <fullName evidence="4 9">Inhibin alpha chain</fullName>
    </recommendedName>
</protein>
<comment type="function">
    <text evidence="1">Inhibins and activins inhibit and activate, respectively, the secretion of follitropin by the pituitary gland. Inhibins/activins are involved in regulating a number of diverse functions such as hypothalamic and pituitary hormone secretion, gonadal hormone secretion, germ cell development and maturation, erythroid differentiation, insulin secretion, nerve cell survival, embryonic axial development or bone growth, depending on their subunit composition. Inhibins appear to oppose the functions of activins.</text>
</comment>
<keyword evidence="5 9" id="KW-0964">Secreted</keyword>
<keyword evidence="9 10" id="KW-0339">Growth factor</keyword>
<sequence length="321" mass="34876">MASGLVLGLLWVAVLTRVCGVEDLPHGVLLIQFRERVLDGLGLDGPPPTVRVQSLEVLHRRGQRARRATGEDRPTGKEDQDESEIILFPSSGSPCESFTYGFHPSVAVRDAAVTSAHFWFPSSQMTNSSSSLFILAAARRLLAAATPSASDPDGWITFRLDGAALGLVAEGHFLLQVVCASCSCQCYEDQTPFLHLLLIRHRGQARLPRTAAVPWSPSAVDVLQRPSGEERHCQRAAVDISFQELGWDSWIVQPEAVVFHYCHGNCSVQDGAASPLDTVARCCAPVPGTMRSLRVTTTSDGGFSFRHETLPNIMPEECACI</sequence>
<evidence type="ECO:0000256" key="4">
    <source>
        <dbReference type="ARBA" id="ARBA00019280"/>
    </source>
</evidence>
<evidence type="ECO:0000256" key="12">
    <source>
        <dbReference type="SAM" id="SignalP"/>
    </source>
</evidence>
<dbReference type="InterPro" id="IPR015615">
    <property type="entry name" value="TGF-beta-rel"/>
</dbReference>
<evidence type="ECO:0000256" key="9">
    <source>
        <dbReference type="PIRNR" id="PIRNR037328"/>
    </source>
</evidence>
<dbReference type="InterPro" id="IPR029034">
    <property type="entry name" value="Cystine-knot_cytokine"/>
</dbReference>
<comment type="subcellular location">
    <subcellularLocation>
        <location evidence="2">Secreted</location>
    </subcellularLocation>
</comment>
<feature type="compositionally biased region" description="Basic and acidic residues" evidence="11">
    <location>
        <begin position="68"/>
        <end position="78"/>
    </location>
</feature>
<dbReference type="InterPro" id="IPR017175">
    <property type="entry name" value="Inhibin_asu"/>
</dbReference>
<dbReference type="SMART" id="SM00204">
    <property type="entry name" value="TGFB"/>
    <property type="match status" value="1"/>
</dbReference>
<keyword evidence="15" id="KW-1185">Reference proteome</keyword>
<evidence type="ECO:0000256" key="11">
    <source>
        <dbReference type="SAM" id="MobiDB-lite"/>
    </source>
</evidence>
<organism evidence="14 15">
    <name type="scientific">Salarias fasciatus</name>
    <name type="common">Jewelled blenny</name>
    <name type="synonym">Blennius fasciatus</name>
    <dbReference type="NCBI Taxonomy" id="181472"/>
    <lineage>
        <taxon>Eukaryota</taxon>
        <taxon>Metazoa</taxon>
        <taxon>Chordata</taxon>
        <taxon>Craniata</taxon>
        <taxon>Vertebrata</taxon>
        <taxon>Euteleostomi</taxon>
        <taxon>Actinopterygii</taxon>
        <taxon>Neopterygii</taxon>
        <taxon>Teleostei</taxon>
        <taxon>Neoteleostei</taxon>
        <taxon>Acanthomorphata</taxon>
        <taxon>Ovalentaria</taxon>
        <taxon>Blenniimorphae</taxon>
        <taxon>Blenniiformes</taxon>
        <taxon>Blennioidei</taxon>
        <taxon>Blenniidae</taxon>
        <taxon>Salariinae</taxon>
        <taxon>Salarias</taxon>
    </lineage>
</organism>
<evidence type="ECO:0000313" key="15">
    <source>
        <dbReference type="Proteomes" id="UP000472267"/>
    </source>
</evidence>
<keyword evidence="7 12" id="KW-0732">Signal</keyword>
<dbReference type="PANTHER" id="PTHR11848">
    <property type="entry name" value="TGF-BETA FAMILY"/>
    <property type="match status" value="1"/>
</dbReference>
<feature type="signal peptide" evidence="12">
    <location>
        <begin position="1"/>
        <end position="20"/>
    </location>
</feature>
<dbReference type="OMA" id="TYVFRPS"/>
<evidence type="ECO:0000256" key="2">
    <source>
        <dbReference type="ARBA" id="ARBA00004613"/>
    </source>
</evidence>
<dbReference type="PANTHER" id="PTHR11848:SF117">
    <property type="entry name" value="INHIBIN ALPHA CHAIN"/>
    <property type="match status" value="1"/>
</dbReference>
<gene>
    <name evidence="14" type="primary">inha</name>
</gene>
<dbReference type="Proteomes" id="UP000472267">
    <property type="component" value="Unassembled WGS sequence"/>
</dbReference>
<dbReference type="GO" id="GO:0005125">
    <property type="term" value="F:cytokine activity"/>
    <property type="evidence" value="ECO:0007669"/>
    <property type="project" value="TreeGrafter"/>
</dbReference>
<dbReference type="GO" id="GO:0005179">
    <property type="term" value="F:hormone activity"/>
    <property type="evidence" value="ECO:0007669"/>
    <property type="project" value="UniProtKB-KW"/>
</dbReference>
<evidence type="ECO:0000259" key="13">
    <source>
        <dbReference type="PROSITE" id="PS51362"/>
    </source>
</evidence>
<evidence type="ECO:0000256" key="7">
    <source>
        <dbReference type="ARBA" id="ARBA00022729"/>
    </source>
</evidence>
<feature type="chain" id="PRO_5025402515" description="Inhibin alpha chain" evidence="12">
    <location>
        <begin position="21"/>
        <end position="321"/>
    </location>
</feature>
<feature type="domain" description="TGF-beta family profile" evidence="13">
    <location>
        <begin position="206"/>
        <end position="321"/>
    </location>
</feature>
<evidence type="ECO:0000256" key="6">
    <source>
        <dbReference type="ARBA" id="ARBA00022685"/>
    </source>
</evidence>
<dbReference type="CTD" id="3623"/>
<dbReference type="PIRSF" id="PIRSF037328">
    <property type="entry name" value="Inhibin_alpha_subunit"/>
    <property type="match status" value="1"/>
</dbReference>